<evidence type="ECO:0000313" key="3">
    <source>
        <dbReference type="Proteomes" id="UP001150538"/>
    </source>
</evidence>
<feature type="compositionally biased region" description="Basic residues" evidence="1">
    <location>
        <begin position="72"/>
        <end position="91"/>
    </location>
</feature>
<dbReference type="AlphaFoldDB" id="A0A9W8DPE5"/>
<feature type="region of interest" description="Disordered" evidence="1">
    <location>
        <begin position="300"/>
        <end position="419"/>
    </location>
</feature>
<gene>
    <name evidence="2" type="primary">POP3</name>
    <name evidence="2" type="ORF">H4219_005392</name>
</gene>
<protein>
    <submittedName>
        <fullName evidence="2">RNase P and RNase MRP subunit</fullName>
        <ecNumber evidence="2">3.1.26.5</ecNumber>
    </submittedName>
</protein>
<keyword evidence="2" id="KW-0378">Hydrolase</keyword>
<accession>A0A9W8DPE5</accession>
<dbReference type="OrthoDB" id="20109at2759"/>
<dbReference type="GO" id="GO:0005829">
    <property type="term" value="C:cytosol"/>
    <property type="evidence" value="ECO:0007669"/>
    <property type="project" value="TreeGrafter"/>
</dbReference>
<feature type="compositionally biased region" description="Polar residues" evidence="1">
    <location>
        <begin position="7"/>
        <end position="18"/>
    </location>
</feature>
<feature type="compositionally biased region" description="Basic and acidic residues" evidence="1">
    <location>
        <begin position="365"/>
        <end position="383"/>
    </location>
</feature>
<keyword evidence="3" id="KW-1185">Reference proteome</keyword>
<dbReference type="GO" id="GO:0005655">
    <property type="term" value="C:nucleolar ribonuclease P complex"/>
    <property type="evidence" value="ECO:0007669"/>
    <property type="project" value="TreeGrafter"/>
</dbReference>
<dbReference type="Proteomes" id="UP001150538">
    <property type="component" value="Unassembled WGS sequence"/>
</dbReference>
<dbReference type="PANTHER" id="PTHR28272:SF1">
    <property type="entry name" value="RIBONUCLEASES P_MRP PROTEIN SUBUNIT POP3"/>
    <property type="match status" value="1"/>
</dbReference>
<dbReference type="Pfam" id="PF08228">
    <property type="entry name" value="RNase_P_pop3"/>
    <property type="match status" value="1"/>
</dbReference>
<evidence type="ECO:0000256" key="1">
    <source>
        <dbReference type="SAM" id="MobiDB-lite"/>
    </source>
</evidence>
<dbReference type="GO" id="GO:0000172">
    <property type="term" value="C:ribonuclease MRP complex"/>
    <property type="evidence" value="ECO:0007669"/>
    <property type="project" value="TreeGrafter"/>
</dbReference>
<feature type="region of interest" description="Disordered" evidence="1">
    <location>
        <begin position="1"/>
        <end position="20"/>
    </location>
</feature>
<dbReference type="EC" id="3.1.26.5" evidence="2"/>
<dbReference type="GO" id="GO:0034965">
    <property type="term" value="P:intronic box C/D snoRNA processing"/>
    <property type="evidence" value="ECO:0007669"/>
    <property type="project" value="TreeGrafter"/>
</dbReference>
<feature type="region of interest" description="Disordered" evidence="1">
    <location>
        <begin position="72"/>
        <end position="132"/>
    </location>
</feature>
<comment type="caution">
    <text evidence="2">The sequence shown here is derived from an EMBL/GenBank/DDBJ whole genome shotgun (WGS) entry which is preliminary data.</text>
</comment>
<feature type="compositionally biased region" description="Basic and acidic residues" evidence="1">
    <location>
        <begin position="113"/>
        <end position="127"/>
    </location>
</feature>
<evidence type="ECO:0000313" key="2">
    <source>
        <dbReference type="EMBL" id="KAJ1912994.1"/>
    </source>
</evidence>
<dbReference type="PANTHER" id="PTHR28272">
    <property type="entry name" value="RIBONUCLEASES P/MRP PROTEIN SUBUNIT POP3"/>
    <property type="match status" value="1"/>
</dbReference>
<reference evidence="2" key="1">
    <citation type="submission" date="2022-07" db="EMBL/GenBank/DDBJ databases">
        <title>Phylogenomic reconstructions and comparative analyses of Kickxellomycotina fungi.</title>
        <authorList>
            <person name="Reynolds N.K."/>
            <person name="Stajich J.E."/>
            <person name="Barry K."/>
            <person name="Grigoriev I.V."/>
            <person name="Crous P."/>
            <person name="Smith M.E."/>
        </authorList>
    </citation>
    <scope>NUCLEOTIDE SEQUENCE</scope>
    <source>
        <strain evidence="2">NBRC 100468</strain>
    </source>
</reference>
<feature type="compositionally biased region" description="Low complexity" evidence="1">
    <location>
        <begin position="331"/>
        <end position="364"/>
    </location>
</feature>
<dbReference type="EMBL" id="JANBPU010000295">
    <property type="protein sequence ID" value="KAJ1912994.1"/>
    <property type="molecule type" value="Genomic_DNA"/>
</dbReference>
<feature type="compositionally biased region" description="Basic and acidic residues" evidence="1">
    <location>
        <begin position="303"/>
        <end position="315"/>
    </location>
</feature>
<dbReference type="InterPro" id="IPR013241">
    <property type="entry name" value="RNase_P_Pop3"/>
</dbReference>
<name>A0A9W8DPE5_9FUNG</name>
<dbReference type="GO" id="GO:0004526">
    <property type="term" value="F:ribonuclease P activity"/>
    <property type="evidence" value="ECO:0007669"/>
    <property type="project" value="UniProtKB-EC"/>
</dbReference>
<proteinExistence type="predicted"/>
<dbReference type="GO" id="GO:0008033">
    <property type="term" value="P:tRNA processing"/>
    <property type="evidence" value="ECO:0007669"/>
    <property type="project" value="InterPro"/>
</dbReference>
<dbReference type="GO" id="GO:0000171">
    <property type="term" value="F:ribonuclease MRP activity"/>
    <property type="evidence" value="ECO:0007669"/>
    <property type="project" value="TreeGrafter"/>
</dbReference>
<feature type="region of interest" description="Disordered" evidence="1">
    <location>
        <begin position="155"/>
        <end position="177"/>
    </location>
</feature>
<dbReference type="GO" id="GO:0006364">
    <property type="term" value="P:rRNA processing"/>
    <property type="evidence" value="ECO:0007669"/>
    <property type="project" value="InterPro"/>
</dbReference>
<sequence length="419" mass="47640">MKEPVTPTVSAKTGSTQTAKDKFRVVFKHTLTTPYTTKWPVVPAEKLNSIMSDFEKALDPLVQYRIEASRHHRQVRIEKRKATKSSKKNNKNNRNSAQAKNEEEKEKKKKKKKMEEEMKVENPENLKKPTQPKISKNIIIGISAITRLLQSMANNSDNNSEKHQHQQQQQQQQQQKKVEKLSGTLVVFAFNGDLEPSHILSHFPALCHVISSKNSKKTSGRFDLRLIPLPKGTEAKIASLMRIKRAGAIAIHLPETTAGDNETDDLKDIIKLVSNVKDTLPDPPLLSWLKINIPNELDQNQSQDREDYTVKKEPILEPASIKQLETKAPIKQKNNQQQQPQQQPQQQKPKQEPPSQKEQGQGQKSGKEQSGSKETSKKTETNSKKRKSQELVDDTDNKKKKSDNNGVQQQKSTRKSQNE</sequence>
<organism evidence="2 3">
    <name type="scientific">Mycoemilia scoparia</name>
    <dbReference type="NCBI Taxonomy" id="417184"/>
    <lineage>
        <taxon>Eukaryota</taxon>
        <taxon>Fungi</taxon>
        <taxon>Fungi incertae sedis</taxon>
        <taxon>Zoopagomycota</taxon>
        <taxon>Kickxellomycotina</taxon>
        <taxon>Kickxellomycetes</taxon>
        <taxon>Kickxellales</taxon>
        <taxon>Kickxellaceae</taxon>
        <taxon>Mycoemilia</taxon>
    </lineage>
</organism>
<feature type="compositionally biased region" description="Low complexity" evidence="1">
    <location>
        <begin position="166"/>
        <end position="175"/>
    </location>
</feature>